<dbReference type="SMART" id="SM00320">
    <property type="entry name" value="WD40"/>
    <property type="match status" value="2"/>
</dbReference>
<dbReference type="InterPro" id="IPR015943">
    <property type="entry name" value="WD40/YVTN_repeat-like_dom_sf"/>
</dbReference>
<feature type="repeat" description="WD" evidence="1">
    <location>
        <begin position="122"/>
        <end position="152"/>
    </location>
</feature>
<protein>
    <submittedName>
        <fullName evidence="2">Uncharacterized protein</fullName>
    </submittedName>
</protein>
<evidence type="ECO:0000313" key="3">
    <source>
        <dbReference type="Proteomes" id="UP001385951"/>
    </source>
</evidence>
<dbReference type="PROSITE" id="PS50294">
    <property type="entry name" value="WD_REPEATS_REGION"/>
    <property type="match status" value="1"/>
</dbReference>
<dbReference type="PANTHER" id="PTHR19879">
    <property type="entry name" value="TRANSCRIPTION INITIATION FACTOR TFIID"/>
    <property type="match status" value="1"/>
</dbReference>
<dbReference type="EMBL" id="JASBNA010000034">
    <property type="protein sequence ID" value="KAK7682749.1"/>
    <property type="molecule type" value="Genomic_DNA"/>
</dbReference>
<dbReference type="InterPro" id="IPR001680">
    <property type="entry name" value="WD40_rpt"/>
</dbReference>
<accession>A0AAW0FX34</accession>
<dbReference type="Proteomes" id="UP001385951">
    <property type="component" value="Unassembled WGS sequence"/>
</dbReference>
<dbReference type="Pfam" id="PF00400">
    <property type="entry name" value="WD40"/>
    <property type="match status" value="2"/>
</dbReference>
<dbReference type="SUPFAM" id="SSF50998">
    <property type="entry name" value="Quinoprotein alcohol dehydrogenase-like"/>
    <property type="match status" value="1"/>
</dbReference>
<evidence type="ECO:0000256" key="1">
    <source>
        <dbReference type="PROSITE-ProRule" id="PRU00221"/>
    </source>
</evidence>
<keyword evidence="3" id="KW-1185">Reference proteome</keyword>
<organism evidence="2 3">
    <name type="scientific">Cerrena zonata</name>
    <dbReference type="NCBI Taxonomy" id="2478898"/>
    <lineage>
        <taxon>Eukaryota</taxon>
        <taxon>Fungi</taxon>
        <taxon>Dikarya</taxon>
        <taxon>Basidiomycota</taxon>
        <taxon>Agaricomycotina</taxon>
        <taxon>Agaricomycetes</taxon>
        <taxon>Polyporales</taxon>
        <taxon>Cerrenaceae</taxon>
        <taxon>Cerrena</taxon>
    </lineage>
</organism>
<name>A0AAW0FX34_9APHY</name>
<proteinExistence type="predicted"/>
<evidence type="ECO:0000313" key="2">
    <source>
        <dbReference type="EMBL" id="KAK7682749.1"/>
    </source>
</evidence>
<feature type="repeat" description="WD" evidence="1">
    <location>
        <begin position="79"/>
        <end position="113"/>
    </location>
</feature>
<dbReference type="InterPro" id="IPR011047">
    <property type="entry name" value="Quinoprotein_ADH-like_sf"/>
</dbReference>
<gene>
    <name evidence="2" type="ORF">QCA50_014132</name>
</gene>
<dbReference type="PANTHER" id="PTHR19879:SF9">
    <property type="entry name" value="TRANSCRIPTION INITIATION FACTOR TFIID SUBUNIT 5"/>
    <property type="match status" value="1"/>
</dbReference>
<dbReference type="Gene3D" id="2.130.10.10">
    <property type="entry name" value="YVTN repeat-like/Quinoprotein amine dehydrogenase"/>
    <property type="match status" value="1"/>
</dbReference>
<sequence>MEESILQKWHHRSLELRERQHQEALQAEQIEGAGGEGEDAGTNAPQDVWQYCEIIEGKWESGKFEWPHMKLGKPNAPAISSIAVSHDAMLVAGGYEDGSIYVWRMDTGMLAFKLTGHASKDVGCMAFSPDSRNLSAGASSGKVMVWDVELEK</sequence>
<keyword evidence="1" id="KW-0853">WD repeat</keyword>
<dbReference type="AlphaFoldDB" id="A0AAW0FX34"/>
<reference evidence="2 3" key="1">
    <citation type="submission" date="2022-09" db="EMBL/GenBank/DDBJ databases">
        <authorList>
            <person name="Palmer J.M."/>
        </authorList>
    </citation>
    <scope>NUCLEOTIDE SEQUENCE [LARGE SCALE GENOMIC DNA]</scope>
    <source>
        <strain evidence="2 3">DSM 7382</strain>
    </source>
</reference>
<dbReference type="PROSITE" id="PS50082">
    <property type="entry name" value="WD_REPEATS_2"/>
    <property type="match status" value="2"/>
</dbReference>
<comment type="caution">
    <text evidence="2">The sequence shown here is derived from an EMBL/GenBank/DDBJ whole genome shotgun (WGS) entry which is preliminary data.</text>
</comment>